<comment type="caution">
    <text evidence="2">The sequence shown here is derived from an EMBL/GenBank/DDBJ whole genome shotgun (WGS) entry which is preliminary data.</text>
</comment>
<evidence type="ECO:0000313" key="3">
    <source>
        <dbReference type="Proteomes" id="UP001461498"/>
    </source>
</evidence>
<dbReference type="Proteomes" id="UP001461498">
    <property type="component" value="Unassembled WGS sequence"/>
</dbReference>
<dbReference type="EMBL" id="JAPXFL010000004">
    <property type="protein sequence ID" value="KAK9507810.1"/>
    <property type="molecule type" value="Genomic_DNA"/>
</dbReference>
<accession>A0AAW1DHA2</accession>
<evidence type="ECO:0000313" key="2">
    <source>
        <dbReference type="EMBL" id="KAK9507810.1"/>
    </source>
</evidence>
<proteinExistence type="predicted"/>
<feature type="region of interest" description="Disordered" evidence="1">
    <location>
        <begin position="214"/>
        <end position="253"/>
    </location>
</feature>
<dbReference type="AlphaFoldDB" id="A0AAW1DHA2"/>
<protein>
    <recommendedName>
        <fullName evidence="4">Retrotransposon gag domain-containing protein</fullName>
    </recommendedName>
</protein>
<name>A0AAW1DHA2_9HEMI</name>
<gene>
    <name evidence="2" type="ORF">O3M35_007584</name>
</gene>
<organism evidence="2 3">
    <name type="scientific">Rhynocoris fuscipes</name>
    <dbReference type="NCBI Taxonomy" id="488301"/>
    <lineage>
        <taxon>Eukaryota</taxon>
        <taxon>Metazoa</taxon>
        <taxon>Ecdysozoa</taxon>
        <taxon>Arthropoda</taxon>
        <taxon>Hexapoda</taxon>
        <taxon>Insecta</taxon>
        <taxon>Pterygota</taxon>
        <taxon>Neoptera</taxon>
        <taxon>Paraneoptera</taxon>
        <taxon>Hemiptera</taxon>
        <taxon>Heteroptera</taxon>
        <taxon>Panheteroptera</taxon>
        <taxon>Cimicomorpha</taxon>
        <taxon>Reduviidae</taxon>
        <taxon>Harpactorinae</taxon>
        <taxon>Harpactorini</taxon>
        <taxon>Rhynocoris</taxon>
    </lineage>
</organism>
<evidence type="ECO:0000256" key="1">
    <source>
        <dbReference type="SAM" id="MobiDB-lite"/>
    </source>
</evidence>
<feature type="compositionally biased region" description="Basic and acidic residues" evidence="1">
    <location>
        <begin position="223"/>
        <end position="246"/>
    </location>
</feature>
<sequence length="253" mass="30069">MEGNYFEFSSFILKYLDGDAKAWFEIKIREIKDLDTFIKLFKEKFNLSEYETQVTWELRNSRCEDQFNVSPNAYVSNLVTLAYECQHLISEKDLCKYIWHHFGERLFKCFRDRGIITIDGIMDVLSDYGEEEIINIILSESHKSDNSQLGKNISSNLKNSSFQEHVEQPYRKFSSYSNQNVYENQHFIRPHMNPYKNKHNFTPPNHQIINHQYENRPQNRSQNDNDRNFQNRGNDNKKFRLKDLDGVKVGALG</sequence>
<keyword evidence="3" id="KW-1185">Reference proteome</keyword>
<reference evidence="2 3" key="1">
    <citation type="submission" date="2022-12" db="EMBL/GenBank/DDBJ databases">
        <title>Chromosome-level genome assembly of true bugs.</title>
        <authorList>
            <person name="Ma L."/>
            <person name="Li H."/>
        </authorList>
    </citation>
    <scope>NUCLEOTIDE SEQUENCE [LARGE SCALE GENOMIC DNA]</scope>
    <source>
        <strain evidence="2">Lab_2022b</strain>
    </source>
</reference>
<evidence type="ECO:0008006" key="4">
    <source>
        <dbReference type="Google" id="ProtNLM"/>
    </source>
</evidence>